<evidence type="ECO:0008006" key="3">
    <source>
        <dbReference type="Google" id="ProtNLM"/>
    </source>
</evidence>
<reference evidence="1 2" key="1">
    <citation type="submission" date="2024-03" db="EMBL/GenBank/DDBJ databases">
        <title>Mouse gut bacterial collection (mGBC) of GemPharmatech.</title>
        <authorList>
            <person name="He Y."/>
            <person name="Dong L."/>
            <person name="Wu D."/>
            <person name="Gao X."/>
            <person name="Lin Z."/>
        </authorList>
    </citation>
    <scope>NUCLEOTIDE SEQUENCE [LARGE SCALE GENOMIC DNA]</scope>
    <source>
        <strain evidence="1 2">54-13</strain>
    </source>
</reference>
<dbReference type="EMBL" id="JBCLPP010000009">
    <property type="protein sequence ID" value="MEY8244893.1"/>
    <property type="molecule type" value="Genomic_DNA"/>
</dbReference>
<accession>A0ABV4CU29</accession>
<keyword evidence="2" id="KW-1185">Reference proteome</keyword>
<gene>
    <name evidence="1" type="ORF">AAK873_04555</name>
</gene>
<proteinExistence type="predicted"/>
<evidence type="ECO:0000313" key="2">
    <source>
        <dbReference type="Proteomes" id="UP001565200"/>
    </source>
</evidence>
<organism evidence="1 2">
    <name type="scientific">Heminiphilus faecis</name>
    <dbReference type="NCBI Taxonomy" id="2601703"/>
    <lineage>
        <taxon>Bacteria</taxon>
        <taxon>Pseudomonadati</taxon>
        <taxon>Bacteroidota</taxon>
        <taxon>Bacteroidia</taxon>
        <taxon>Bacteroidales</taxon>
        <taxon>Muribaculaceae</taxon>
        <taxon>Heminiphilus</taxon>
    </lineage>
</organism>
<evidence type="ECO:0000313" key="1">
    <source>
        <dbReference type="EMBL" id="MEY8244893.1"/>
    </source>
</evidence>
<dbReference type="Proteomes" id="UP001565200">
    <property type="component" value="Unassembled WGS sequence"/>
</dbReference>
<dbReference type="RefSeq" id="WP_147438768.1">
    <property type="nucleotide sequence ID" value="NZ_JBCLPP010000009.1"/>
</dbReference>
<name>A0ABV4CU29_9BACT</name>
<sequence>MEQRFVMLLMTALAVSVSAQQNESADTLLVADKAEQVTVASTENGVVVTINNYDGKATDYIYSSQVTDSTVVNEEWILNIPGFVKKTRRNKGDTYAVSYGIYMGFINTFDTPDNLNLAAGRSIEWGMLNLLGWEYRPWRNGPRWSAGLGFGFKSYRTHKGGTRFYKNSDGDFVVDDYPDDTYGRHSRLQIFHLNVPLMMTQRVYRGWGVRLGAVVNFNLHASANSCYDYDGIEVKESYKRLQQRKVTVDFMASAGLIGSFAVYVKYSPVSVMKSGCGPEIKSFSFGVMLPM</sequence>
<comment type="caution">
    <text evidence="1">The sequence shown here is derived from an EMBL/GenBank/DDBJ whole genome shotgun (WGS) entry which is preliminary data.</text>
</comment>
<protein>
    <recommendedName>
        <fullName evidence="3">Outer membrane protein beta-barrel domain-containing protein</fullName>
    </recommendedName>
</protein>